<organism evidence="1 2">
    <name type="scientific">Oesophagostomum dentatum</name>
    <name type="common">Nodular worm</name>
    <dbReference type="NCBI Taxonomy" id="61180"/>
    <lineage>
        <taxon>Eukaryota</taxon>
        <taxon>Metazoa</taxon>
        <taxon>Ecdysozoa</taxon>
        <taxon>Nematoda</taxon>
        <taxon>Chromadorea</taxon>
        <taxon>Rhabditida</taxon>
        <taxon>Rhabditina</taxon>
        <taxon>Rhabditomorpha</taxon>
        <taxon>Strongyloidea</taxon>
        <taxon>Strongylidae</taxon>
        <taxon>Oesophagostomum</taxon>
    </lineage>
</organism>
<protein>
    <recommendedName>
        <fullName evidence="3">NHL repeat protein</fullName>
    </recommendedName>
</protein>
<keyword evidence="2" id="KW-1185">Reference proteome</keyword>
<evidence type="ECO:0000313" key="1">
    <source>
        <dbReference type="EMBL" id="KHJ86197.1"/>
    </source>
</evidence>
<sequence>MHLGLISEDDLKRSISSVGEYDGLIWVHIRNHAVILLGQDSEVQKTLTLGHCGYCRTVLAGDILVYPDNVIEEHFLRFVQMSSGDRGRAILKQLPLSLISVDNSIFVGDEAGTVTRFSLQGKEEAQVSLFKEPVFSLAGTSTTLACGSSKPPLLLLETANLCAERRKIDYPQRQVYLHLVIE</sequence>
<dbReference type="Proteomes" id="UP000053660">
    <property type="component" value="Unassembled WGS sequence"/>
</dbReference>
<proteinExistence type="predicted"/>
<evidence type="ECO:0000313" key="2">
    <source>
        <dbReference type="Proteomes" id="UP000053660"/>
    </source>
</evidence>
<evidence type="ECO:0008006" key="3">
    <source>
        <dbReference type="Google" id="ProtNLM"/>
    </source>
</evidence>
<reference evidence="1 2" key="1">
    <citation type="submission" date="2014-03" db="EMBL/GenBank/DDBJ databases">
        <title>Draft genome of the hookworm Oesophagostomum dentatum.</title>
        <authorList>
            <person name="Mitreva M."/>
        </authorList>
    </citation>
    <scope>NUCLEOTIDE SEQUENCE [LARGE SCALE GENOMIC DNA]</scope>
    <source>
        <strain evidence="1 2">OD-Hann</strain>
    </source>
</reference>
<accession>A0A0B1SRS0</accession>
<dbReference type="EMBL" id="KN561238">
    <property type="protein sequence ID" value="KHJ86197.1"/>
    <property type="molecule type" value="Genomic_DNA"/>
</dbReference>
<dbReference type="OrthoDB" id="7668193at2759"/>
<name>A0A0B1SRS0_OESDE</name>
<dbReference type="AlphaFoldDB" id="A0A0B1SRS0"/>
<gene>
    <name evidence="1" type="ORF">OESDEN_14061</name>
</gene>